<dbReference type="OrthoDB" id="659398at2"/>
<dbReference type="SUPFAM" id="SSF82153">
    <property type="entry name" value="FAS1 domain"/>
    <property type="match status" value="2"/>
</dbReference>
<dbReference type="AlphaFoldDB" id="A0A1B1Y3Q7"/>
<feature type="domain" description="FAS1" evidence="1">
    <location>
        <begin position="39"/>
        <end position="235"/>
    </location>
</feature>
<proteinExistence type="predicted"/>
<feature type="domain" description="FAS1" evidence="1">
    <location>
        <begin position="598"/>
        <end position="768"/>
    </location>
</feature>
<dbReference type="InterPro" id="IPR000782">
    <property type="entry name" value="FAS1_domain"/>
</dbReference>
<accession>A0A1B1Y3Q7</accession>
<dbReference type="STRING" id="1790137.AXE80_03525"/>
<keyword evidence="3" id="KW-1185">Reference proteome</keyword>
<evidence type="ECO:0000259" key="1">
    <source>
        <dbReference type="PROSITE" id="PS50213"/>
    </source>
</evidence>
<dbReference type="Gene3D" id="2.30.180.10">
    <property type="entry name" value="FAS1 domain"/>
    <property type="match status" value="2"/>
</dbReference>
<protein>
    <recommendedName>
        <fullName evidence="1">FAS1 domain-containing protein</fullName>
    </recommendedName>
</protein>
<dbReference type="RefSeq" id="WP_068824499.1">
    <property type="nucleotide sequence ID" value="NZ_CP014224.1"/>
</dbReference>
<dbReference type="KEGG" id="wfu:AXE80_03525"/>
<dbReference type="Pfam" id="PF02469">
    <property type="entry name" value="Fasciclin"/>
    <property type="match status" value="1"/>
</dbReference>
<evidence type="ECO:0000313" key="3">
    <source>
        <dbReference type="Proteomes" id="UP000092967"/>
    </source>
</evidence>
<dbReference type="InterPro" id="IPR050904">
    <property type="entry name" value="Adhesion/Biosynth-related"/>
</dbReference>
<dbReference type="PANTHER" id="PTHR10900">
    <property type="entry name" value="PERIOSTIN-RELATED"/>
    <property type="match status" value="1"/>
</dbReference>
<dbReference type="PANTHER" id="PTHR10900:SF77">
    <property type="entry name" value="FI19380P1"/>
    <property type="match status" value="1"/>
</dbReference>
<dbReference type="EMBL" id="CP014224">
    <property type="protein sequence ID" value="ANW95404.1"/>
    <property type="molecule type" value="Genomic_DNA"/>
</dbReference>
<gene>
    <name evidence="2" type="ORF">AXE80_03525</name>
</gene>
<organism evidence="2 3">
    <name type="scientific">Wenyingzhuangia fucanilytica</name>
    <dbReference type="NCBI Taxonomy" id="1790137"/>
    <lineage>
        <taxon>Bacteria</taxon>
        <taxon>Pseudomonadati</taxon>
        <taxon>Bacteroidota</taxon>
        <taxon>Flavobacteriia</taxon>
        <taxon>Flavobacteriales</taxon>
        <taxon>Flavobacteriaceae</taxon>
        <taxon>Wenyingzhuangia</taxon>
    </lineage>
</organism>
<dbReference type="PROSITE" id="PS50213">
    <property type="entry name" value="FAS1"/>
    <property type="match status" value="2"/>
</dbReference>
<dbReference type="InterPro" id="IPR036378">
    <property type="entry name" value="FAS1_dom_sf"/>
</dbReference>
<sequence length="770" mass="85794">MKQKIKQTARLITAVLFTVIFAIGCQPDPLEYARPKDLVGTIYLQLKAMGGFEYYVKCIEKTAYKTPLEKGGSWTVFAPTDEAFEEFMREEGFGSFDEIPSERILDLVQYSVLSGGWNTTSLTYFNNAGVGNAFKKTTQYLDTIIDADAANFPYVDEVEPGRVYKLDNSSGRDKTVAYFLPYYMESKGIEKADYNFIFDGETYADTDQMKVYEANAVRANIVAENGFIHALDKVIEPRENIYQALMSDEYKDKYSMFKNLIDRFASFNSQGFQLNEATGQQEEIFRLGFRTGLQNNLLPYNPYDEAYPPLLNNANRTPSNAVGMAIPTNEALTSYLEGNSILGQFYNSYDDMSIDVLATFLGTHFFSNYYDLCPSREGSAFNVSLNLVDYSTSDAVDKRFCSNGLFVGVNKVYTNKNFSTVLGPLLLNPDYTIMLKAIQGLGIADGLSSRGSNFSVFGIANNQFIDIPDPNSATRRISVVDFTDDFSVVQIQVTGDPDAANNRLYPENIDSPISADVNYVNTTLEAIVLNQIVDEKVTLNSDNFYQTRSRAFIKALPDGSLAGGGDLLANEKANITLTRTTENGNFYEMDKHFQRPLDFAYKSLVDNSDKFSKFIEVLEAVDGFITIPGYADDKLLSFVSSTRSYTMFAPNDAAVQQAITDGVIVDPNNLPTDAVELAIAKRDLLNFAKLHVFQDPIVTDGVSSGDYKSLYFAREIDFSPVYDEFQVSNFLTELSVEDPETGIAIATTGGLLNLFSKGIVIHELDGYLKF</sequence>
<name>A0A1B1Y3Q7_9FLAO</name>
<evidence type="ECO:0000313" key="2">
    <source>
        <dbReference type="EMBL" id="ANW95404.1"/>
    </source>
</evidence>
<dbReference type="Proteomes" id="UP000092967">
    <property type="component" value="Chromosome"/>
</dbReference>
<reference evidence="2 3" key="1">
    <citation type="submission" date="2016-02" db="EMBL/GenBank/DDBJ databases">
        <authorList>
            <person name="Wen L."/>
            <person name="He K."/>
            <person name="Yang H."/>
        </authorList>
    </citation>
    <scope>NUCLEOTIDE SEQUENCE [LARGE SCALE GENOMIC DNA]</scope>
    <source>
        <strain evidence="2 3">CZ1127</strain>
    </source>
</reference>
<dbReference type="PROSITE" id="PS51257">
    <property type="entry name" value="PROKAR_LIPOPROTEIN"/>
    <property type="match status" value="1"/>
</dbReference>